<proteinExistence type="predicted"/>
<dbReference type="EMBL" id="CP004345">
    <property type="protein sequence ID" value="AGG30778.1"/>
    <property type="molecule type" value="Genomic_DNA"/>
</dbReference>
<name>M1SF54_MORMO</name>
<dbReference type="HOGENOM" id="CLU_123885_0_0_6"/>
<gene>
    <name evidence="1" type="ORF">MU9_1732</name>
</gene>
<dbReference type="Proteomes" id="UP000011834">
    <property type="component" value="Chromosome"/>
</dbReference>
<organism evidence="1 2">
    <name type="scientific">Morganella morganii subsp. morganii KT</name>
    <dbReference type="NCBI Taxonomy" id="1124991"/>
    <lineage>
        <taxon>Bacteria</taxon>
        <taxon>Pseudomonadati</taxon>
        <taxon>Pseudomonadota</taxon>
        <taxon>Gammaproteobacteria</taxon>
        <taxon>Enterobacterales</taxon>
        <taxon>Morganellaceae</taxon>
        <taxon>Morganella</taxon>
    </lineage>
</organism>
<sequence>MWLTIMSNVIAFTDADTNPCMQCGACCAYFRVSFYHGETDSTGGVVPAEMTEKVNDFMACMKGTDQKSPRCINLQGEVGQCVACSAYAQRPSPCREFDQSWVSGVHNAACDRARAAHGLPPLEPPSRHNDHAA</sequence>
<evidence type="ECO:0000313" key="1">
    <source>
        <dbReference type="EMBL" id="AGG30778.1"/>
    </source>
</evidence>
<evidence type="ECO:0000313" key="2">
    <source>
        <dbReference type="Proteomes" id="UP000011834"/>
    </source>
</evidence>
<dbReference type="AlphaFoldDB" id="M1SF54"/>
<dbReference type="Pfam" id="PF03692">
    <property type="entry name" value="CxxCxxCC"/>
    <property type="match status" value="1"/>
</dbReference>
<dbReference type="InterPro" id="IPR005358">
    <property type="entry name" value="Puta_zinc/iron-chelating_dom"/>
</dbReference>
<dbReference type="eggNOG" id="COG0727">
    <property type="taxonomic scope" value="Bacteria"/>
</dbReference>
<protein>
    <submittedName>
        <fullName evidence="1">Ferredoxin</fullName>
    </submittedName>
</protein>
<reference evidence="1 2" key="1">
    <citation type="journal article" date="2012" name="BMC Genomics">
        <title>Whole-genome sequencing and identification of Morganella morganii KT pathogenicity-related genes.</title>
        <authorList>
            <person name="Chen Y.T."/>
            <person name="Peng H.L."/>
            <person name="Shia W.C."/>
            <person name="Hsu F.R."/>
            <person name="Ken C.F."/>
            <person name="Tsao Y.M."/>
            <person name="Chen C.H."/>
            <person name="Liu C.E."/>
            <person name="Hsieh M.F."/>
            <person name="Chen H.C."/>
            <person name="Tang C.Y."/>
            <person name="Ku T.H."/>
        </authorList>
    </citation>
    <scope>NUCLEOTIDE SEQUENCE [LARGE SCALE GENOMIC DNA]</scope>
    <source>
        <strain evidence="1 2">KT</strain>
    </source>
</reference>
<keyword evidence="2" id="KW-1185">Reference proteome</keyword>
<dbReference type="KEGG" id="mmk:MU9_1732"/>
<accession>M1SF54</accession>